<comment type="caution">
    <text evidence="4">The sequence shown here is derived from an EMBL/GenBank/DDBJ whole genome shotgun (WGS) entry which is preliminary data.</text>
</comment>
<evidence type="ECO:0000256" key="2">
    <source>
        <dbReference type="SAM" id="MobiDB-lite"/>
    </source>
</evidence>
<sequence>MVSFRYHLVSLIAVFMALATGILVGSSLLNQSLIDSQRSTISQQQTEKDNLRRDLDSARNEVAYRNSYLDALDDRLLTGRLAGQRVLLVTMPGAAGGDADGLTEILGKAGARVTGRLSVSENWFATADDEGDGPAKAQTREEIVRKHAIPELRGQPAAVQLAGALLTKGGTDRAVAPTAKTFLEQLDRGGFLSRNNLADRADLAVILLATPTDPAPTTPDRVARGLPALAAALDAAGNGVVVAAPTKAATGAAMEALRKDNATRRTISTVDTVEAVFGRVALVFALVEQMRGGAGHYGAATSSDAPLPPEPAPGKR</sequence>
<reference evidence="5" key="1">
    <citation type="journal article" date="2019" name="Int. J. Syst. Evol. Microbiol.">
        <title>The Global Catalogue of Microorganisms (GCM) 10K type strain sequencing project: providing services to taxonomists for standard genome sequencing and annotation.</title>
        <authorList>
            <consortium name="The Broad Institute Genomics Platform"/>
            <consortium name="The Broad Institute Genome Sequencing Center for Infectious Disease"/>
            <person name="Wu L."/>
            <person name="Ma J."/>
        </authorList>
    </citation>
    <scope>NUCLEOTIDE SEQUENCE [LARGE SCALE GENOMIC DNA]</scope>
    <source>
        <strain evidence="5">JCM 10671</strain>
    </source>
</reference>
<feature type="compositionally biased region" description="Pro residues" evidence="2">
    <location>
        <begin position="306"/>
        <end position="316"/>
    </location>
</feature>
<gene>
    <name evidence="4" type="ORF">GCM10009547_32580</name>
</gene>
<feature type="coiled-coil region" evidence="1">
    <location>
        <begin position="34"/>
        <end position="61"/>
    </location>
</feature>
<dbReference type="Pfam" id="PF11382">
    <property type="entry name" value="MctB"/>
    <property type="match status" value="1"/>
</dbReference>
<evidence type="ECO:0000256" key="3">
    <source>
        <dbReference type="SAM" id="Phobius"/>
    </source>
</evidence>
<protein>
    <submittedName>
        <fullName evidence="4">Copper transporter</fullName>
    </submittedName>
</protein>
<dbReference type="Proteomes" id="UP001500957">
    <property type="component" value="Unassembled WGS sequence"/>
</dbReference>
<accession>A0ABP3S9G4</accession>
<keyword evidence="1" id="KW-0175">Coiled coil</keyword>
<feature type="transmembrane region" description="Helical" evidence="3">
    <location>
        <begin position="6"/>
        <end position="29"/>
    </location>
</feature>
<keyword evidence="3" id="KW-0812">Transmembrane</keyword>
<name>A0ABP3S9G4_9ACTN</name>
<keyword evidence="3" id="KW-1133">Transmembrane helix</keyword>
<evidence type="ECO:0000313" key="5">
    <source>
        <dbReference type="Proteomes" id="UP001500957"/>
    </source>
</evidence>
<feature type="region of interest" description="Disordered" evidence="2">
    <location>
        <begin position="295"/>
        <end position="316"/>
    </location>
</feature>
<evidence type="ECO:0000313" key="4">
    <source>
        <dbReference type="EMBL" id="GAA0626581.1"/>
    </source>
</evidence>
<dbReference type="EMBL" id="BAAAHE010000026">
    <property type="protein sequence ID" value="GAA0626581.1"/>
    <property type="molecule type" value="Genomic_DNA"/>
</dbReference>
<keyword evidence="5" id="KW-1185">Reference proteome</keyword>
<proteinExistence type="predicted"/>
<dbReference type="RefSeq" id="WP_344606617.1">
    <property type="nucleotide sequence ID" value="NZ_BAAAHE010000026.1"/>
</dbReference>
<dbReference type="InterPro" id="IPR021522">
    <property type="entry name" value="MctB"/>
</dbReference>
<organism evidence="4 5">
    <name type="scientific">Sporichthya brevicatena</name>
    <dbReference type="NCBI Taxonomy" id="171442"/>
    <lineage>
        <taxon>Bacteria</taxon>
        <taxon>Bacillati</taxon>
        <taxon>Actinomycetota</taxon>
        <taxon>Actinomycetes</taxon>
        <taxon>Sporichthyales</taxon>
        <taxon>Sporichthyaceae</taxon>
        <taxon>Sporichthya</taxon>
    </lineage>
</organism>
<evidence type="ECO:0000256" key="1">
    <source>
        <dbReference type="SAM" id="Coils"/>
    </source>
</evidence>
<keyword evidence="3" id="KW-0472">Membrane</keyword>